<protein>
    <submittedName>
        <fullName evidence="3">Uncharacterized protein</fullName>
    </submittedName>
</protein>
<dbReference type="AlphaFoldDB" id="A0A9P9W918"/>
<proteinExistence type="predicted"/>
<accession>A0A9P9W918</accession>
<name>A0A9P9W918_9PEZI</name>
<sequence length="354" mass="39920">MDLQKLDADFQAQKLENERLLALEQAKALLVQRIDQARTNIVEARSAVELTLGESPTVNAYLEAFTAECALLEKARCELLEWYEKKAGPTRLADAQEATRKMIIDFQDSSKGPTMQFRGQTFVISLLPAALRSTSTQEKPKLSSTDAKLDASTLVDSRPPKRTRHGDTIVVAPLPQRQHALSDEEFLHQRRLRLRSRASLSLEEVQSRQGFVFEYPGGSGLMCAVKCFTCDYMSKVDPESPMTLVGWKAHFHHHSHLSKTGDTVTELTFDEIKERYSHIVQDATQDMASAINEQIVRRVPLSREEYQAIRSRRSQSASSPEISQRVMLPPRSQRPTTSGSQQAMLPGKPQRWAE</sequence>
<dbReference type="EMBL" id="JAFIMR010000062">
    <property type="protein sequence ID" value="KAI1852183.1"/>
    <property type="molecule type" value="Genomic_DNA"/>
</dbReference>
<feature type="coiled-coil region" evidence="1">
    <location>
        <begin position="12"/>
        <end position="40"/>
    </location>
</feature>
<reference evidence="3" key="1">
    <citation type="submission" date="2021-03" db="EMBL/GenBank/DDBJ databases">
        <title>Revisited historic fungal species revealed as producer of novel bioactive compounds through whole genome sequencing and comparative genomics.</title>
        <authorList>
            <person name="Vignolle G.A."/>
            <person name="Hochenegger N."/>
            <person name="Mach R.L."/>
            <person name="Mach-Aigner A.R."/>
            <person name="Javad Rahimi M."/>
            <person name="Salim K.A."/>
            <person name="Chan C.M."/>
            <person name="Lim L.B.L."/>
            <person name="Cai F."/>
            <person name="Druzhinina I.S."/>
            <person name="U'Ren J.M."/>
            <person name="Derntl C."/>
        </authorList>
    </citation>
    <scope>NUCLEOTIDE SEQUENCE</scope>
    <source>
        <strain evidence="3">TUCIM 5799</strain>
    </source>
</reference>
<dbReference type="Proteomes" id="UP000829685">
    <property type="component" value="Unassembled WGS sequence"/>
</dbReference>
<feature type="region of interest" description="Disordered" evidence="2">
    <location>
        <begin position="310"/>
        <end position="354"/>
    </location>
</feature>
<feature type="compositionally biased region" description="Polar residues" evidence="2">
    <location>
        <begin position="333"/>
        <end position="343"/>
    </location>
</feature>
<feature type="compositionally biased region" description="Low complexity" evidence="2">
    <location>
        <begin position="314"/>
        <end position="325"/>
    </location>
</feature>
<keyword evidence="4" id="KW-1185">Reference proteome</keyword>
<comment type="caution">
    <text evidence="3">The sequence shown here is derived from an EMBL/GenBank/DDBJ whole genome shotgun (WGS) entry which is preliminary data.</text>
</comment>
<evidence type="ECO:0000256" key="1">
    <source>
        <dbReference type="SAM" id="Coils"/>
    </source>
</evidence>
<evidence type="ECO:0000313" key="3">
    <source>
        <dbReference type="EMBL" id="KAI1852183.1"/>
    </source>
</evidence>
<evidence type="ECO:0000256" key="2">
    <source>
        <dbReference type="SAM" id="MobiDB-lite"/>
    </source>
</evidence>
<organism evidence="3 4">
    <name type="scientific">Neoarthrinium moseri</name>
    <dbReference type="NCBI Taxonomy" id="1658444"/>
    <lineage>
        <taxon>Eukaryota</taxon>
        <taxon>Fungi</taxon>
        <taxon>Dikarya</taxon>
        <taxon>Ascomycota</taxon>
        <taxon>Pezizomycotina</taxon>
        <taxon>Sordariomycetes</taxon>
        <taxon>Xylariomycetidae</taxon>
        <taxon>Amphisphaeriales</taxon>
        <taxon>Apiosporaceae</taxon>
        <taxon>Neoarthrinium</taxon>
    </lineage>
</organism>
<evidence type="ECO:0000313" key="4">
    <source>
        <dbReference type="Proteomes" id="UP000829685"/>
    </source>
</evidence>
<keyword evidence="1" id="KW-0175">Coiled coil</keyword>
<gene>
    <name evidence="3" type="ORF">JX265_013036</name>
</gene>